<evidence type="ECO:0000313" key="1">
    <source>
        <dbReference type="EMBL" id="KAF5345791.1"/>
    </source>
</evidence>
<name>A0A8H5FQV9_9AGAR</name>
<sequence length="188" mass="19795">MKQVVFSQDRAWGQAVTLYGVAPTTTEALDPSRFAIISQGVSITISPVSTREDGRTVYEEAVVYTKEVVGNSFSQTTLTSDFPQTGTYTFVAGATDLVETFSLQKGPEVFVHSCSFEGTGGVCVFGDVVGSGTGARTSVTSVTGVPTPFYTITRSSAAQSRWHTQSLLLSGAMVLAGSLITLKMALGI</sequence>
<gene>
    <name evidence="1" type="ORF">D9756_010869</name>
</gene>
<protein>
    <submittedName>
        <fullName evidence="1">Uncharacterized protein</fullName>
    </submittedName>
</protein>
<dbReference type="Proteomes" id="UP000559027">
    <property type="component" value="Unassembled WGS sequence"/>
</dbReference>
<evidence type="ECO:0000313" key="2">
    <source>
        <dbReference type="Proteomes" id="UP000559027"/>
    </source>
</evidence>
<dbReference type="OrthoDB" id="10601180at2759"/>
<proteinExistence type="predicted"/>
<keyword evidence="2" id="KW-1185">Reference proteome</keyword>
<reference evidence="1 2" key="1">
    <citation type="journal article" date="2020" name="ISME J.">
        <title>Uncovering the hidden diversity of litter-decomposition mechanisms in mushroom-forming fungi.</title>
        <authorList>
            <person name="Floudas D."/>
            <person name="Bentzer J."/>
            <person name="Ahren D."/>
            <person name="Johansson T."/>
            <person name="Persson P."/>
            <person name="Tunlid A."/>
        </authorList>
    </citation>
    <scope>NUCLEOTIDE SEQUENCE [LARGE SCALE GENOMIC DNA]</scope>
    <source>
        <strain evidence="1 2">CBS 146.42</strain>
    </source>
</reference>
<comment type="caution">
    <text evidence="1">The sequence shown here is derived from an EMBL/GenBank/DDBJ whole genome shotgun (WGS) entry which is preliminary data.</text>
</comment>
<dbReference type="AlphaFoldDB" id="A0A8H5FQV9"/>
<organism evidence="1 2">
    <name type="scientific">Leucocoprinus leucothites</name>
    <dbReference type="NCBI Taxonomy" id="201217"/>
    <lineage>
        <taxon>Eukaryota</taxon>
        <taxon>Fungi</taxon>
        <taxon>Dikarya</taxon>
        <taxon>Basidiomycota</taxon>
        <taxon>Agaricomycotina</taxon>
        <taxon>Agaricomycetes</taxon>
        <taxon>Agaricomycetidae</taxon>
        <taxon>Agaricales</taxon>
        <taxon>Agaricineae</taxon>
        <taxon>Agaricaceae</taxon>
        <taxon>Leucocoprinus</taxon>
    </lineage>
</organism>
<dbReference type="EMBL" id="JAACJO010000039">
    <property type="protein sequence ID" value="KAF5345791.1"/>
    <property type="molecule type" value="Genomic_DNA"/>
</dbReference>
<accession>A0A8H5FQV9</accession>